<dbReference type="Pfam" id="PF02374">
    <property type="entry name" value="ArsA_ATPase"/>
    <property type="match status" value="1"/>
</dbReference>
<dbReference type="KEGG" id="haj:DU500_00230"/>
<dbReference type="GeneID" id="37281765"/>
<dbReference type="InterPro" id="IPR027417">
    <property type="entry name" value="P-loop_NTPase"/>
</dbReference>
<dbReference type="GO" id="GO:0016887">
    <property type="term" value="F:ATP hydrolysis activity"/>
    <property type="evidence" value="ECO:0007669"/>
    <property type="project" value="InterPro"/>
</dbReference>
<dbReference type="Gene3D" id="3.40.50.300">
    <property type="entry name" value="P-loop containing nucleotide triphosphate hydrolases"/>
    <property type="match status" value="1"/>
</dbReference>
<evidence type="ECO:0000259" key="2">
    <source>
        <dbReference type="Pfam" id="PF02374"/>
    </source>
</evidence>
<comment type="similarity">
    <text evidence="1">Belongs to the arsA ATPase family.</text>
</comment>
<sequence>MTETDTSIVLYGGKGGVGKTTCAAAHALARSRSGARTLVVSTDPAHSLGDAFERELGPDPTEIRDSLAAVEVDPETGQEAYRGVVEALVAEFRSAGIRLDDADLERLFEAGLIPGGDEVAALEYVARYADADYDAVVFDTAPTGHTLRLLDLPDVLAETLGVAGDVQRRVRRTARAARSMVLGPAAYWGGGDDGDAVAALHDRIEAVGAILRDPERTGFRVVCTPERMAIAESERLVARLREAGVPVDSLVVNRVFTNPDDCDCDRCRRDERRHADRLAAVEAGFDLPVRRVPELPGESQGLAALERVADAL</sequence>
<dbReference type="CDD" id="cd02035">
    <property type="entry name" value="ArsA"/>
    <property type="match status" value="1"/>
</dbReference>
<protein>
    <submittedName>
        <fullName evidence="3">Arsenic-transporting ATPase</fullName>
    </submittedName>
</protein>
<dbReference type="Proteomes" id="UP000253273">
    <property type="component" value="Chromosome"/>
</dbReference>
<accession>A0A345DYF7</accession>
<name>A0A345DYF7_9EURY</name>
<dbReference type="EMBL" id="CP031150">
    <property type="protein sequence ID" value="AXG04979.1"/>
    <property type="molecule type" value="Genomic_DNA"/>
</dbReference>
<evidence type="ECO:0000313" key="4">
    <source>
        <dbReference type="Proteomes" id="UP000253273"/>
    </source>
</evidence>
<dbReference type="InterPro" id="IPR025723">
    <property type="entry name" value="ArsA/GET3_ATPase-like"/>
</dbReference>
<dbReference type="GO" id="GO:0005524">
    <property type="term" value="F:ATP binding"/>
    <property type="evidence" value="ECO:0007669"/>
    <property type="project" value="InterPro"/>
</dbReference>
<dbReference type="RefSeq" id="WP_114584135.1">
    <property type="nucleotide sequence ID" value="NZ_CP031150.1"/>
</dbReference>
<evidence type="ECO:0000256" key="1">
    <source>
        <dbReference type="ARBA" id="ARBA00011040"/>
    </source>
</evidence>
<dbReference type="SUPFAM" id="SSF52540">
    <property type="entry name" value="P-loop containing nucleoside triphosphate hydrolases"/>
    <property type="match status" value="1"/>
</dbReference>
<dbReference type="InterPro" id="IPR016300">
    <property type="entry name" value="ATPase_ArsA/GET3"/>
</dbReference>
<gene>
    <name evidence="3" type="ORF">DU500_00230</name>
</gene>
<dbReference type="NCBIfam" id="TIGR00345">
    <property type="entry name" value="GET3_arsA_TRC40"/>
    <property type="match status" value="1"/>
</dbReference>
<proteinExistence type="inferred from homology"/>
<reference evidence="3 4" key="1">
    <citation type="submission" date="2018-07" db="EMBL/GenBank/DDBJ databases">
        <title>Genome sequences of Haloplanus sp. CBA1113.</title>
        <authorList>
            <person name="Kim Y.B."/>
            <person name="Roh S.W."/>
        </authorList>
    </citation>
    <scope>NUCLEOTIDE SEQUENCE [LARGE SCALE GENOMIC DNA]</scope>
    <source>
        <strain evidence="3 4">CBA1113</strain>
    </source>
</reference>
<evidence type="ECO:0000313" key="3">
    <source>
        <dbReference type="EMBL" id="AXG04979.1"/>
    </source>
</evidence>
<dbReference type="PANTHER" id="PTHR10803:SF3">
    <property type="entry name" value="ATPASE GET3"/>
    <property type="match status" value="1"/>
</dbReference>
<dbReference type="OrthoDB" id="46198at2157"/>
<dbReference type="AlphaFoldDB" id="A0A345DYF7"/>
<feature type="domain" description="ArsA/GET3 Anion-transporting ATPase-like" evidence="2">
    <location>
        <begin position="7"/>
        <end position="312"/>
    </location>
</feature>
<dbReference type="PANTHER" id="PTHR10803">
    <property type="entry name" value="ARSENICAL PUMP-DRIVING ATPASE ARSENITE-TRANSLOCATING ATPASE"/>
    <property type="match status" value="1"/>
</dbReference>
<keyword evidence="4" id="KW-1185">Reference proteome</keyword>
<organism evidence="3 4">
    <name type="scientific">Haloplanus rubicundus</name>
    <dbReference type="NCBI Taxonomy" id="1547898"/>
    <lineage>
        <taxon>Archaea</taxon>
        <taxon>Methanobacteriati</taxon>
        <taxon>Methanobacteriota</taxon>
        <taxon>Stenosarchaea group</taxon>
        <taxon>Halobacteria</taxon>
        <taxon>Halobacteriales</taxon>
        <taxon>Haloferacaceae</taxon>
        <taxon>Haloplanus</taxon>
    </lineage>
</organism>